<evidence type="ECO:0000256" key="5">
    <source>
        <dbReference type="ARBA" id="ARBA00022989"/>
    </source>
</evidence>
<evidence type="ECO:0000256" key="1">
    <source>
        <dbReference type="ARBA" id="ARBA00004651"/>
    </source>
</evidence>
<dbReference type="PANTHER" id="PTHR30250">
    <property type="entry name" value="PST FAMILY PREDICTED COLANIC ACID TRANSPORTER"/>
    <property type="match status" value="1"/>
</dbReference>
<feature type="transmembrane region" description="Helical" evidence="7">
    <location>
        <begin position="383"/>
        <end position="402"/>
    </location>
</feature>
<feature type="transmembrane region" description="Helical" evidence="7">
    <location>
        <begin position="251"/>
        <end position="271"/>
    </location>
</feature>
<dbReference type="PANTHER" id="PTHR30250:SF10">
    <property type="entry name" value="LIPOPOLYSACCHARIDE BIOSYNTHESIS PROTEIN WZXC"/>
    <property type="match status" value="1"/>
</dbReference>
<dbReference type="GO" id="GO:0005886">
    <property type="term" value="C:plasma membrane"/>
    <property type="evidence" value="ECO:0007669"/>
    <property type="project" value="UniProtKB-SubCell"/>
</dbReference>
<dbReference type="EMBL" id="QRPE01000032">
    <property type="protein sequence ID" value="RHL87801.1"/>
    <property type="molecule type" value="Genomic_DNA"/>
</dbReference>
<comment type="subcellular location">
    <subcellularLocation>
        <location evidence="1">Cell membrane</location>
        <topology evidence="1">Multi-pass membrane protein</topology>
    </subcellularLocation>
</comment>
<feature type="transmembrane region" description="Helical" evidence="7">
    <location>
        <begin position="444"/>
        <end position="465"/>
    </location>
</feature>
<gene>
    <name evidence="8" type="ORF">DWZ95_20330</name>
</gene>
<evidence type="ECO:0000256" key="2">
    <source>
        <dbReference type="ARBA" id="ARBA00007430"/>
    </source>
</evidence>
<reference evidence="8 9" key="1">
    <citation type="submission" date="2018-08" db="EMBL/GenBank/DDBJ databases">
        <title>A genome reference for cultivated species of the human gut microbiota.</title>
        <authorList>
            <person name="Zou Y."/>
            <person name="Xue W."/>
            <person name="Luo G."/>
        </authorList>
    </citation>
    <scope>NUCLEOTIDE SEQUENCE [LARGE SCALE GENOMIC DNA]</scope>
    <source>
        <strain evidence="8 9">AF36-16BH</strain>
    </source>
</reference>
<feature type="transmembrane region" description="Helical" evidence="7">
    <location>
        <begin position="12"/>
        <end position="33"/>
    </location>
</feature>
<feature type="transmembrane region" description="Helical" evidence="7">
    <location>
        <begin position="144"/>
        <end position="164"/>
    </location>
</feature>
<feature type="transmembrane region" description="Helical" evidence="7">
    <location>
        <begin position="81"/>
        <end position="106"/>
    </location>
</feature>
<comment type="caution">
    <text evidence="8">The sequence shown here is derived from an EMBL/GenBank/DDBJ whole genome shotgun (WGS) entry which is preliminary data.</text>
</comment>
<keyword evidence="4 7" id="KW-0812">Transmembrane</keyword>
<evidence type="ECO:0000256" key="6">
    <source>
        <dbReference type="ARBA" id="ARBA00023136"/>
    </source>
</evidence>
<dbReference type="RefSeq" id="WP_118423548.1">
    <property type="nucleotide sequence ID" value="NZ_JAJCKC010000009.1"/>
</dbReference>
<keyword evidence="6 7" id="KW-0472">Membrane</keyword>
<keyword evidence="3" id="KW-1003">Cell membrane</keyword>
<feature type="transmembrane region" description="Helical" evidence="7">
    <location>
        <begin position="208"/>
        <end position="225"/>
    </location>
</feature>
<dbReference type="InterPro" id="IPR050833">
    <property type="entry name" value="Poly_Biosynth_Transport"/>
</dbReference>
<name>A0A415MZ04_9BACE</name>
<dbReference type="CDD" id="cd13127">
    <property type="entry name" value="MATE_tuaB_like"/>
    <property type="match status" value="1"/>
</dbReference>
<sequence length="482" mass="55478">MANIKQQMLSGVFYTAIAKYSGLVISLVVMAILARLLCPDDFGTVAIATVFINFFSIFTNIGISSAIVQNKELTSLDINRIYMFTVWIGIILSALFFSSTGFIANYYQDNRLLPICQLLSVNLFFASAGTVPNTLFFKDKDFKFIAWRTFIIQILVGALAIVAALMGAGLYTLLIQPILSSALIYFISLRKYPQKLLWTWGIDSLKKIWAYSMYQFLFSVMSYFIRNLDKMLIGKYIGMAPLGYYEKSYRLMSLPIQNITYVITPVLHPILSDYQKEEKRLATINERMVRLLAFIGFPLGILLFFCGRELMLFVFGPQWEPSIPTFQILSLSVGLQIVMSSSGSFFQSSNDTRGLFICGIFTAFVTCTGFLICILFFRTLEAFAYSMLISYILSFIQCYWQLYHYQFHRSILHLYSQLISPLFITLFIGGLLYIISFYSINWNILISLCIKSFLTLLLWGSYIQWRKEYDIINKVKKCFRKR</sequence>
<comment type="similarity">
    <text evidence="2">Belongs to the polysaccharide synthase family.</text>
</comment>
<evidence type="ECO:0000313" key="8">
    <source>
        <dbReference type="EMBL" id="RHL87801.1"/>
    </source>
</evidence>
<feature type="transmembrane region" description="Helical" evidence="7">
    <location>
        <begin position="170"/>
        <end position="187"/>
    </location>
</feature>
<feature type="transmembrane region" description="Helical" evidence="7">
    <location>
        <begin position="112"/>
        <end position="132"/>
    </location>
</feature>
<dbReference type="AlphaFoldDB" id="A0A415MZ04"/>
<organism evidence="8 9">
    <name type="scientific">Bacteroides intestinalis</name>
    <dbReference type="NCBI Taxonomy" id="329854"/>
    <lineage>
        <taxon>Bacteria</taxon>
        <taxon>Pseudomonadati</taxon>
        <taxon>Bacteroidota</taxon>
        <taxon>Bacteroidia</taxon>
        <taxon>Bacteroidales</taxon>
        <taxon>Bacteroidaceae</taxon>
        <taxon>Bacteroides</taxon>
    </lineage>
</organism>
<protein>
    <submittedName>
        <fullName evidence="8">Lipopolysaccharide biosynthesis protein</fullName>
    </submittedName>
</protein>
<feature type="transmembrane region" description="Helical" evidence="7">
    <location>
        <begin position="355"/>
        <end position="377"/>
    </location>
</feature>
<evidence type="ECO:0000313" key="9">
    <source>
        <dbReference type="Proteomes" id="UP000285013"/>
    </source>
</evidence>
<proteinExistence type="inferred from homology"/>
<accession>A0A415MZ04</accession>
<dbReference type="Proteomes" id="UP000285013">
    <property type="component" value="Unassembled WGS sequence"/>
</dbReference>
<feature type="transmembrane region" description="Helical" evidence="7">
    <location>
        <begin position="45"/>
        <end position="69"/>
    </location>
</feature>
<dbReference type="Pfam" id="PF13440">
    <property type="entry name" value="Polysacc_synt_3"/>
    <property type="match status" value="1"/>
</dbReference>
<feature type="transmembrane region" description="Helical" evidence="7">
    <location>
        <begin position="326"/>
        <end position="346"/>
    </location>
</feature>
<keyword evidence="5 7" id="KW-1133">Transmembrane helix</keyword>
<evidence type="ECO:0000256" key="4">
    <source>
        <dbReference type="ARBA" id="ARBA00022692"/>
    </source>
</evidence>
<feature type="transmembrane region" description="Helical" evidence="7">
    <location>
        <begin position="414"/>
        <end position="438"/>
    </location>
</feature>
<feature type="transmembrane region" description="Helical" evidence="7">
    <location>
        <begin position="291"/>
        <end position="314"/>
    </location>
</feature>
<evidence type="ECO:0000256" key="7">
    <source>
        <dbReference type="SAM" id="Phobius"/>
    </source>
</evidence>
<evidence type="ECO:0000256" key="3">
    <source>
        <dbReference type="ARBA" id="ARBA00022475"/>
    </source>
</evidence>